<dbReference type="Proteomes" id="UP000317648">
    <property type="component" value="Chromosome"/>
</dbReference>
<organism evidence="1 2">
    <name type="scientific">Lignipirellula cremea</name>
    <dbReference type="NCBI Taxonomy" id="2528010"/>
    <lineage>
        <taxon>Bacteria</taxon>
        <taxon>Pseudomonadati</taxon>
        <taxon>Planctomycetota</taxon>
        <taxon>Planctomycetia</taxon>
        <taxon>Pirellulales</taxon>
        <taxon>Pirellulaceae</taxon>
        <taxon>Lignipirellula</taxon>
    </lineage>
</organism>
<reference evidence="1 2" key="1">
    <citation type="submission" date="2019-02" db="EMBL/GenBank/DDBJ databases">
        <title>Deep-cultivation of Planctomycetes and their phenomic and genomic characterization uncovers novel biology.</title>
        <authorList>
            <person name="Wiegand S."/>
            <person name="Jogler M."/>
            <person name="Boedeker C."/>
            <person name="Pinto D."/>
            <person name="Vollmers J."/>
            <person name="Rivas-Marin E."/>
            <person name="Kohn T."/>
            <person name="Peeters S.H."/>
            <person name="Heuer A."/>
            <person name="Rast P."/>
            <person name="Oberbeckmann S."/>
            <person name="Bunk B."/>
            <person name="Jeske O."/>
            <person name="Meyerdierks A."/>
            <person name="Storesund J.E."/>
            <person name="Kallscheuer N."/>
            <person name="Luecker S."/>
            <person name="Lage O.M."/>
            <person name="Pohl T."/>
            <person name="Merkel B.J."/>
            <person name="Hornburger P."/>
            <person name="Mueller R.-W."/>
            <person name="Bruemmer F."/>
            <person name="Labrenz M."/>
            <person name="Spormann A.M."/>
            <person name="Op den Camp H."/>
            <person name="Overmann J."/>
            <person name="Amann R."/>
            <person name="Jetten M.S.M."/>
            <person name="Mascher T."/>
            <person name="Medema M.H."/>
            <person name="Devos D.P."/>
            <person name="Kaster A.-K."/>
            <person name="Ovreas L."/>
            <person name="Rohde M."/>
            <person name="Galperin M.Y."/>
            <person name="Jogler C."/>
        </authorList>
    </citation>
    <scope>NUCLEOTIDE SEQUENCE [LARGE SCALE GENOMIC DNA]</scope>
    <source>
        <strain evidence="1 2">Pla85_3_4</strain>
    </source>
</reference>
<proteinExistence type="predicted"/>
<dbReference type="EMBL" id="CP036433">
    <property type="protein sequence ID" value="QDU98834.1"/>
    <property type="molecule type" value="Genomic_DNA"/>
</dbReference>
<accession>A0A518E415</accession>
<dbReference type="AlphaFoldDB" id="A0A518E415"/>
<name>A0A518E415_9BACT</name>
<gene>
    <name evidence="1" type="ORF">Pla8534_67450</name>
</gene>
<sequence length="31" mass="3650">MRVMLTRRTILWLRLFCNRVMTLAVRMPGGG</sequence>
<dbReference type="KEGG" id="lcre:Pla8534_67450"/>
<keyword evidence="2" id="KW-1185">Reference proteome</keyword>
<protein>
    <submittedName>
        <fullName evidence="1">Uncharacterized protein</fullName>
    </submittedName>
</protein>
<evidence type="ECO:0000313" key="1">
    <source>
        <dbReference type="EMBL" id="QDU98834.1"/>
    </source>
</evidence>
<evidence type="ECO:0000313" key="2">
    <source>
        <dbReference type="Proteomes" id="UP000317648"/>
    </source>
</evidence>